<evidence type="ECO:0000313" key="3">
    <source>
        <dbReference type="Proteomes" id="UP001336250"/>
    </source>
</evidence>
<dbReference type="AlphaFoldDB" id="A0AAW9QC99"/>
<evidence type="ECO:0000313" key="2">
    <source>
        <dbReference type="EMBL" id="MEF7613047.1"/>
    </source>
</evidence>
<dbReference type="EMBL" id="JAZIBG010000009">
    <property type="protein sequence ID" value="MEF7613047.1"/>
    <property type="molecule type" value="Genomic_DNA"/>
</dbReference>
<organism evidence="2 3">
    <name type="scientific">Aquincola agrisoli</name>
    <dbReference type="NCBI Taxonomy" id="3119538"/>
    <lineage>
        <taxon>Bacteria</taxon>
        <taxon>Pseudomonadati</taxon>
        <taxon>Pseudomonadota</taxon>
        <taxon>Betaproteobacteria</taxon>
        <taxon>Burkholderiales</taxon>
        <taxon>Sphaerotilaceae</taxon>
        <taxon>Aquincola</taxon>
    </lineage>
</organism>
<gene>
    <name evidence="2" type="ORF">V4F39_03920</name>
</gene>
<dbReference type="InterPro" id="IPR036514">
    <property type="entry name" value="SGNH_hydro_sf"/>
</dbReference>
<sequence length="280" mass="30937">MASVVITGNRYRTKPEEADKFGPFSHTFLAEGDSWMDASAWRQGSLPEFLARAYNTQGRTNLIINISTSGHTLTRIVDMMNDDFVWWLRQSAYDGILLSVGGNDFIDAARDPSPGKGLLHDMRGQPLPQNGYDCVSQAALKRLVDDYLNPNFEAIYRAVRRNRTNALAPIFLNCYDTPTARDAPAVRNISGPWLFAAYTKNGIAPSLWPNLTRGLFSDIQRTIKAWAVGRTAVVVVPTTGLLQPAAGGETAQSGDWINEIHPNKSGWRKQAAAWLQCLPA</sequence>
<feature type="domain" description="SGNH hydrolase-type esterase" evidence="1">
    <location>
        <begin position="32"/>
        <end position="266"/>
    </location>
</feature>
<dbReference type="Proteomes" id="UP001336250">
    <property type="component" value="Unassembled WGS sequence"/>
</dbReference>
<dbReference type="Pfam" id="PF13472">
    <property type="entry name" value="Lipase_GDSL_2"/>
    <property type="match status" value="1"/>
</dbReference>
<evidence type="ECO:0000259" key="1">
    <source>
        <dbReference type="Pfam" id="PF13472"/>
    </source>
</evidence>
<dbReference type="Gene3D" id="3.40.50.1110">
    <property type="entry name" value="SGNH hydrolase"/>
    <property type="match status" value="1"/>
</dbReference>
<dbReference type="GO" id="GO:0016788">
    <property type="term" value="F:hydrolase activity, acting on ester bonds"/>
    <property type="evidence" value="ECO:0007669"/>
    <property type="project" value="UniProtKB-ARBA"/>
</dbReference>
<reference evidence="2 3" key="1">
    <citation type="submission" date="2024-02" db="EMBL/GenBank/DDBJ databases">
        <title>Genome sequence of Aquincola sp. MAHUQ-54.</title>
        <authorList>
            <person name="Huq M.A."/>
        </authorList>
    </citation>
    <scope>NUCLEOTIDE SEQUENCE [LARGE SCALE GENOMIC DNA]</scope>
    <source>
        <strain evidence="2 3">MAHUQ-54</strain>
    </source>
</reference>
<keyword evidence="3" id="KW-1185">Reference proteome</keyword>
<dbReference type="RefSeq" id="WP_332287963.1">
    <property type="nucleotide sequence ID" value="NZ_JAZIBG010000009.1"/>
</dbReference>
<dbReference type="SUPFAM" id="SSF52266">
    <property type="entry name" value="SGNH hydrolase"/>
    <property type="match status" value="1"/>
</dbReference>
<proteinExistence type="predicted"/>
<protein>
    <recommendedName>
        <fullName evidence="1">SGNH hydrolase-type esterase domain-containing protein</fullName>
    </recommendedName>
</protein>
<dbReference type="InterPro" id="IPR013830">
    <property type="entry name" value="SGNH_hydro"/>
</dbReference>
<accession>A0AAW9QC99</accession>
<comment type="caution">
    <text evidence="2">The sequence shown here is derived from an EMBL/GenBank/DDBJ whole genome shotgun (WGS) entry which is preliminary data.</text>
</comment>
<name>A0AAW9QC99_9BURK</name>